<gene>
    <name evidence="7" type="ORF">ACFQBQ_17670</name>
</gene>
<sequence length="215" mass="24083">MATTQKTLAQAIRERRATPSFDGEPIEASDLRQILDAGLMSPSSYNLQPWRFVVVQNPEQLRKLRGACYNQAKVEEASAVIVACGDRDGWRKDIDEVIRVGREAGMPESYAAQMAGNVPPYLANFNEWQMAGWLNKQVMIAVTSMMWMAETLGYDTAPMEGFEQQGICETLKLPMSYWVVSLLAIGHLRGPQKFDGGRFDISHTVFGEEYGKPLK</sequence>
<reference evidence="8" key="1">
    <citation type="journal article" date="2019" name="Int. J. Syst. Evol. Microbiol.">
        <title>The Global Catalogue of Microorganisms (GCM) 10K type strain sequencing project: providing services to taxonomists for standard genome sequencing and annotation.</title>
        <authorList>
            <consortium name="The Broad Institute Genomics Platform"/>
            <consortium name="The Broad Institute Genome Sequencing Center for Infectious Disease"/>
            <person name="Wu L."/>
            <person name="Ma J."/>
        </authorList>
    </citation>
    <scope>NUCLEOTIDE SEQUENCE [LARGE SCALE GENOMIC DNA]</scope>
    <source>
        <strain evidence="8">CGMCC 1.16026</strain>
    </source>
</reference>
<comment type="caution">
    <text evidence="7">The sequence shown here is derived from an EMBL/GenBank/DDBJ whole genome shotgun (WGS) entry which is preliminary data.</text>
</comment>
<evidence type="ECO:0000256" key="2">
    <source>
        <dbReference type="ARBA" id="ARBA00007118"/>
    </source>
</evidence>
<keyword evidence="3" id="KW-0285">Flavoprotein</keyword>
<evidence type="ECO:0000256" key="1">
    <source>
        <dbReference type="ARBA" id="ARBA00001917"/>
    </source>
</evidence>
<name>A0ABW1ZF77_9BACT</name>
<keyword evidence="4" id="KW-0288">FMN</keyword>
<keyword evidence="5" id="KW-0560">Oxidoreductase</keyword>
<dbReference type="Pfam" id="PF00881">
    <property type="entry name" value="Nitroreductase"/>
    <property type="match status" value="1"/>
</dbReference>
<accession>A0ABW1ZF77</accession>
<dbReference type="PANTHER" id="PTHR43673">
    <property type="entry name" value="NAD(P)H NITROREDUCTASE YDGI-RELATED"/>
    <property type="match status" value="1"/>
</dbReference>
<evidence type="ECO:0000256" key="5">
    <source>
        <dbReference type="ARBA" id="ARBA00023002"/>
    </source>
</evidence>
<protein>
    <submittedName>
        <fullName evidence="7">Nitroreductase family protein</fullName>
    </submittedName>
</protein>
<dbReference type="SUPFAM" id="SSF55469">
    <property type="entry name" value="FMN-dependent nitroreductase-like"/>
    <property type="match status" value="1"/>
</dbReference>
<dbReference type="Proteomes" id="UP001596391">
    <property type="component" value="Unassembled WGS sequence"/>
</dbReference>
<comment type="cofactor">
    <cofactor evidence="1">
        <name>FMN</name>
        <dbReference type="ChEBI" id="CHEBI:58210"/>
    </cofactor>
</comment>
<dbReference type="InterPro" id="IPR000415">
    <property type="entry name" value="Nitroreductase-like"/>
</dbReference>
<dbReference type="RefSeq" id="WP_263370733.1">
    <property type="nucleotide sequence ID" value="NZ_JAGSYD010000002.1"/>
</dbReference>
<dbReference type="Gene3D" id="3.40.109.10">
    <property type="entry name" value="NADH Oxidase"/>
    <property type="match status" value="1"/>
</dbReference>
<feature type="domain" description="Nitroreductase" evidence="6">
    <location>
        <begin position="12"/>
        <end position="187"/>
    </location>
</feature>
<evidence type="ECO:0000259" key="6">
    <source>
        <dbReference type="Pfam" id="PF00881"/>
    </source>
</evidence>
<dbReference type="InterPro" id="IPR029479">
    <property type="entry name" value="Nitroreductase"/>
</dbReference>
<keyword evidence="8" id="KW-1185">Reference proteome</keyword>
<evidence type="ECO:0000256" key="4">
    <source>
        <dbReference type="ARBA" id="ARBA00022643"/>
    </source>
</evidence>
<dbReference type="EMBL" id="JBHSWI010000001">
    <property type="protein sequence ID" value="MFC6647366.1"/>
    <property type="molecule type" value="Genomic_DNA"/>
</dbReference>
<evidence type="ECO:0000256" key="3">
    <source>
        <dbReference type="ARBA" id="ARBA00022630"/>
    </source>
</evidence>
<evidence type="ECO:0000313" key="8">
    <source>
        <dbReference type="Proteomes" id="UP001596391"/>
    </source>
</evidence>
<dbReference type="PANTHER" id="PTHR43673:SF2">
    <property type="entry name" value="NITROREDUCTASE"/>
    <property type="match status" value="1"/>
</dbReference>
<proteinExistence type="inferred from homology"/>
<evidence type="ECO:0000313" key="7">
    <source>
        <dbReference type="EMBL" id="MFC6647366.1"/>
    </source>
</evidence>
<organism evidence="7 8">
    <name type="scientific">Granulicella cerasi</name>
    <dbReference type="NCBI Taxonomy" id="741063"/>
    <lineage>
        <taxon>Bacteria</taxon>
        <taxon>Pseudomonadati</taxon>
        <taxon>Acidobacteriota</taxon>
        <taxon>Terriglobia</taxon>
        <taxon>Terriglobales</taxon>
        <taxon>Acidobacteriaceae</taxon>
        <taxon>Granulicella</taxon>
    </lineage>
</organism>
<comment type="similarity">
    <text evidence="2">Belongs to the nitroreductase family.</text>
</comment>